<dbReference type="EMBL" id="JAAGMP010001588">
    <property type="protein sequence ID" value="NEC23522.1"/>
    <property type="molecule type" value="Genomic_DNA"/>
</dbReference>
<reference evidence="1 2" key="1">
    <citation type="submission" date="2020-01" db="EMBL/GenBank/DDBJ databases">
        <title>Insect and environment-associated Actinomycetes.</title>
        <authorList>
            <person name="Currrie C."/>
            <person name="Chevrette M."/>
            <person name="Carlson C."/>
            <person name="Stubbendieck R."/>
            <person name="Wendt-Pienkowski E."/>
        </authorList>
    </citation>
    <scope>NUCLEOTIDE SEQUENCE [LARGE SCALE GENOMIC DNA]</scope>
    <source>
        <strain evidence="1 2">SID7590</strain>
    </source>
</reference>
<dbReference type="AlphaFoldDB" id="A0A7K3S9R9"/>
<proteinExistence type="predicted"/>
<organism evidence="1 2">
    <name type="scientific">Streptomyces parvus</name>
    <dbReference type="NCBI Taxonomy" id="66428"/>
    <lineage>
        <taxon>Bacteria</taxon>
        <taxon>Bacillati</taxon>
        <taxon>Actinomycetota</taxon>
        <taxon>Actinomycetes</taxon>
        <taxon>Kitasatosporales</taxon>
        <taxon>Streptomycetaceae</taxon>
        <taxon>Streptomyces</taxon>
    </lineage>
</organism>
<evidence type="ECO:0000313" key="1">
    <source>
        <dbReference type="EMBL" id="NEC23522.1"/>
    </source>
</evidence>
<dbReference type="RefSeq" id="WP_164207726.1">
    <property type="nucleotide sequence ID" value="NZ_JAAGMP010001588.1"/>
</dbReference>
<name>A0A7K3S9R9_9ACTN</name>
<dbReference type="Proteomes" id="UP000469670">
    <property type="component" value="Unassembled WGS sequence"/>
</dbReference>
<accession>A0A7K3S9R9</accession>
<sequence>MAEVAEKLDELLIQMELEGPDGSRVVLAAKSVMENLAELRSVATDFARADTPSVSATFRMRLRDETLDLRTSIRILQEEVRAELRRDAL</sequence>
<comment type="caution">
    <text evidence="1">The sequence shown here is derived from an EMBL/GenBank/DDBJ whole genome shotgun (WGS) entry which is preliminary data.</text>
</comment>
<protein>
    <submittedName>
        <fullName evidence="1">Uncharacterized protein</fullName>
    </submittedName>
</protein>
<gene>
    <name evidence="1" type="ORF">G3I50_35510</name>
</gene>
<evidence type="ECO:0000313" key="2">
    <source>
        <dbReference type="Proteomes" id="UP000469670"/>
    </source>
</evidence>